<keyword evidence="5" id="KW-1185">Reference proteome</keyword>
<dbReference type="PRINTS" id="PR01968">
    <property type="entry name" value="TNFACTORR18"/>
</dbReference>
<name>A0A673U951_SURSU</name>
<dbReference type="GO" id="GO:0043066">
    <property type="term" value="P:negative regulation of apoptotic process"/>
    <property type="evidence" value="ECO:0007669"/>
    <property type="project" value="InterPro"/>
</dbReference>
<evidence type="ECO:0000313" key="5">
    <source>
        <dbReference type="Proteomes" id="UP000472268"/>
    </source>
</evidence>
<evidence type="ECO:0000256" key="2">
    <source>
        <dbReference type="SAM" id="Phobius"/>
    </source>
</evidence>
<dbReference type="InterPro" id="IPR053107">
    <property type="entry name" value="TNFRSF18"/>
</dbReference>
<dbReference type="InterPro" id="IPR022318">
    <property type="entry name" value="TNFR_18"/>
</dbReference>
<feature type="chain" id="PRO_5025642071" description="TNF receptor superfamily member 18" evidence="3">
    <location>
        <begin position="23"/>
        <end position="231"/>
    </location>
</feature>
<feature type="transmembrane region" description="Helical" evidence="2">
    <location>
        <begin position="159"/>
        <end position="180"/>
    </location>
</feature>
<proteinExistence type="predicted"/>
<dbReference type="CTD" id="8784"/>
<keyword evidence="2" id="KW-0472">Membrane</keyword>
<feature type="region of interest" description="Disordered" evidence="1">
    <location>
        <begin position="200"/>
        <end position="231"/>
    </location>
</feature>
<dbReference type="Gene3D" id="2.10.50.10">
    <property type="entry name" value="Tumor Necrosis Factor Receptor, subunit A, domain 2"/>
    <property type="match status" value="1"/>
</dbReference>
<keyword evidence="3" id="KW-0732">Signal</keyword>
<dbReference type="RefSeq" id="XP_029802499.1">
    <property type="nucleotide sequence ID" value="XM_029946639.1"/>
</dbReference>
<dbReference type="PANTHER" id="PTHR47388:SF1">
    <property type="entry name" value="TUMOR NECROSIS FACTOR RECEPTOR SUPERFAMILY MEMBER 18"/>
    <property type="match status" value="1"/>
</dbReference>
<dbReference type="OrthoDB" id="9374769at2759"/>
<dbReference type="OMA" id="DTCSCQF"/>
<dbReference type="CDD" id="cd13417">
    <property type="entry name" value="TNFRSF18"/>
    <property type="match status" value="1"/>
</dbReference>
<dbReference type="GO" id="GO:0009897">
    <property type="term" value="C:external side of plasma membrane"/>
    <property type="evidence" value="ECO:0007669"/>
    <property type="project" value="TreeGrafter"/>
</dbReference>
<accession>A0A673U951</accession>
<dbReference type="GeneID" id="115298194"/>
<reference evidence="4" key="2">
    <citation type="submission" date="2025-08" db="UniProtKB">
        <authorList>
            <consortium name="Ensembl"/>
        </authorList>
    </citation>
    <scope>IDENTIFICATION</scope>
</reference>
<reference evidence="4 5" key="1">
    <citation type="submission" date="2019-05" db="EMBL/GenBank/DDBJ databases">
        <title>A Chromosome-scale Meerkat (S. suricatta) Genome Assembly.</title>
        <authorList>
            <person name="Dudchenko O."/>
            <person name="Lieberman Aiden E."/>
            <person name="Tung J."/>
            <person name="Barreiro L.B."/>
            <person name="Clutton-Brock T.H."/>
        </authorList>
    </citation>
    <scope>NUCLEOTIDE SEQUENCE [LARGE SCALE GENOMIC DNA]</scope>
</reference>
<reference evidence="4" key="3">
    <citation type="submission" date="2025-09" db="UniProtKB">
        <authorList>
            <consortium name="Ensembl"/>
        </authorList>
    </citation>
    <scope>IDENTIFICATION</scope>
</reference>
<evidence type="ECO:0000256" key="1">
    <source>
        <dbReference type="SAM" id="MobiDB-lite"/>
    </source>
</evidence>
<evidence type="ECO:0008006" key="6">
    <source>
        <dbReference type="Google" id="ProtNLM"/>
    </source>
</evidence>
<dbReference type="GO" id="GO:0005031">
    <property type="term" value="F:tumor necrosis factor receptor activity"/>
    <property type="evidence" value="ECO:0007669"/>
    <property type="project" value="InterPro"/>
</dbReference>
<protein>
    <recommendedName>
        <fullName evidence="6">TNF receptor superfamily member 18</fullName>
    </recommendedName>
</protein>
<dbReference type="PANTHER" id="PTHR47388">
    <property type="entry name" value="TUMOR NECROSIS FACTOR RECEPTOR SUPERFAMILY MEMBER 18"/>
    <property type="match status" value="1"/>
</dbReference>
<dbReference type="GO" id="GO:0045785">
    <property type="term" value="P:positive regulation of cell adhesion"/>
    <property type="evidence" value="ECO:0007669"/>
    <property type="project" value="TreeGrafter"/>
</dbReference>
<dbReference type="AlphaFoldDB" id="A0A673U951"/>
<sequence length="231" mass="24622">MGARGARVTLCGVALLCALAQAERPAGSPSCGPGRLLRGTGMDARCCRLCSPAEEVCPEGDCTCIQPEFHCGDPQCGTCKHHRCPPGQEARPSGNFNFGFECVDCVTGTFSGGHEGRCKPWADCSQFGLPTAFPGNKTHNAVCSLGLPPAEPPDPLTAALLPVAACILVLTAAQFGLHLWQLRRQRTRPPETQLLLEAGPPAEDACSCQFPEEERGEQLPEDKGQLRDLWV</sequence>
<dbReference type="InterPro" id="IPR034018">
    <property type="entry name" value="TNFRSF18_N"/>
</dbReference>
<gene>
    <name evidence="4" type="primary">TNFRSF18</name>
</gene>
<organism evidence="4 5">
    <name type="scientific">Suricata suricatta</name>
    <name type="common">Meerkat</name>
    <dbReference type="NCBI Taxonomy" id="37032"/>
    <lineage>
        <taxon>Eukaryota</taxon>
        <taxon>Metazoa</taxon>
        <taxon>Chordata</taxon>
        <taxon>Craniata</taxon>
        <taxon>Vertebrata</taxon>
        <taxon>Euteleostomi</taxon>
        <taxon>Mammalia</taxon>
        <taxon>Eutheria</taxon>
        <taxon>Laurasiatheria</taxon>
        <taxon>Carnivora</taxon>
        <taxon>Feliformia</taxon>
        <taxon>Herpestidae</taxon>
        <taxon>Suricata</taxon>
    </lineage>
</organism>
<dbReference type="Ensembl" id="ENSSSUT00005020326.1">
    <property type="protein sequence ID" value="ENSSSUP00005017842.1"/>
    <property type="gene ID" value="ENSSSUG00005011496.1"/>
</dbReference>
<keyword evidence="2" id="KW-1133">Transmembrane helix</keyword>
<evidence type="ECO:0000313" key="4">
    <source>
        <dbReference type="Ensembl" id="ENSSSUP00005017842.1"/>
    </source>
</evidence>
<feature type="signal peptide" evidence="3">
    <location>
        <begin position="1"/>
        <end position="22"/>
    </location>
</feature>
<feature type="compositionally biased region" description="Basic and acidic residues" evidence="1">
    <location>
        <begin position="212"/>
        <end position="231"/>
    </location>
</feature>
<keyword evidence="2" id="KW-0812">Transmembrane</keyword>
<evidence type="ECO:0000256" key="3">
    <source>
        <dbReference type="SAM" id="SignalP"/>
    </source>
</evidence>
<dbReference type="Proteomes" id="UP000472268">
    <property type="component" value="Chromosome 8"/>
</dbReference>